<accession>A0A1G6N377</accession>
<dbReference type="EMBL" id="FMYV01000005">
    <property type="protein sequence ID" value="SDC62289.1"/>
    <property type="molecule type" value="Genomic_DNA"/>
</dbReference>
<gene>
    <name evidence="2" type="ORF">E4650_08065</name>
    <name evidence="1" type="ORF">SAMN04488588_1479</name>
</gene>
<evidence type="ECO:0000313" key="3">
    <source>
        <dbReference type="Proteomes" id="UP000199322"/>
    </source>
</evidence>
<organism evidence="1 3">
    <name type="scientific">Geotoga petraea</name>
    <dbReference type="NCBI Taxonomy" id="28234"/>
    <lineage>
        <taxon>Bacteria</taxon>
        <taxon>Thermotogati</taxon>
        <taxon>Thermotogota</taxon>
        <taxon>Thermotogae</taxon>
        <taxon>Petrotogales</taxon>
        <taxon>Petrotogaceae</taxon>
        <taxon>Geotoga</taxon>
    </lineage>
</organism>
<evidence type="ECO:0008006" key="5">
    <source>
        <dbReference type="Google" id="ProtNLM"/>
    </source>
</evidence>
<reference evidence="2 4" key="2">
    <citation type="submission" date="2019-04" db="EMBL/GenBank/DDBJ databases">
        <title>Draft genome sequence data and analysis of a Fermenting Bacterium, Geotoga petraea strain HO-Geo1, isolated from heavy-oil petroleum reservoir in Russia.</title>
        <authorList>
            <person name="Grouzdev D.S."/>
            <person name="Semenova E.M."/>
            <person name="Sokolova D.S."/>
            <person name="Tourova T.P."/>
            <person name="Poltaraus A.B."/>
            <person name="Nazina T.N."/>
        </authorList>
    </citation>
    <scope>NUCLEOTIDE SEQUENCE [LARGE SCALE GENOMIC DNA]</scope>
    <source>
        <strain evidence="2 4">HO-Geo1</strain>
    </source>
</reference>
<evidence type="ECO:0000313" key="1">
    <source>
        <dbReference type="EMBL" id="SDC62289.1"/>
    </source>
</evidence>
<dbReference type="EMBL" id="SRME01000005">
    <property type="protein sequence ID" value="TGG87252.1"/>
    <property type="molecule type" value="Genomic_DNA"/>
</dbReference>
<protein>
    <recommendedName>
        <fullName evidence="5">Outer membrane protein beta-barrel domain-containing protein</fullName>
    </recommendedName>
</protein>
<dbReference type="AlphaFoldDB" id="A0A1G6N377"/>
<evidence type="ECO:0000313" key="4">
    <source>
        <dbReference type="Proteomes" id="UP000297288"/>
    </source>
</evidence>
<dbReference type="OrthoDB" id="47019at2"/>
<reference evidence="1 3" key="1">
    <citation type="submission" date="2016-10" db="EMBL/GenBank/DDBJ databases">
        <authorList>
            <person name="de Groot N.N."/>
        </authorList>
    </citation>
    <scope>NUCLEOTIDE SEQUENCE [LARGE SCALE GENOMIC DNA]</scope>
    <source>
        <strain evidence="1 3">WG14</strain>
    </source>
</reference>
<dbReference type="Proteomes" id="UP000297288">
    <property type="component" value="Unassembled WGS sequence"/>
</dbReference>
<name>A0A1G6N377_9BACT</name>
<evidence type="ECO:0000313" key="2">
    <source>
        <dbReference type="EMBL" id="TGG87252.1"/>
    </source>
</evidence>
<dbReference type="Proteomes" id="UP000199322">
    <property type="component" value="Unassembled WGS sequence"/>
</dbReference>
<dbReference type="STRING" id="28234.SAMN04488588_1479"/>
<proteinExistence type="predicted"/>
<dbReference type="RefSeq" id="WP_091404257.1">
    <property type="nucleotide sequence ID" value="NZ_FMYV01000005.1"/>
</dbReference>
<sequence length="187" mass="20972">MQKNILLFLTITIISLVSFSSEIFISPSYSLTQQATSQVVTELTSGNYPFDYLGGRISYLIDTEDTGEIKYGPYVGLSYIQGFENTYLAAYNEDLKSIGLSLGLNVKYTTPIFKEIYFVVNAYGGVNSPDYLKSFSTEILVQAGLSYSNIYVLAGYETRYYKLTDEAEDSYVKVNQFPISMGVAFQF</sequence>
<keyword evidence="3" id="KW-1185">Reference proteome</keyword>